<proteinExistence type="inferred from homology"/>
<evidence type="ECO:0000313" key="4">
    <source>
        <dbReference type="Proteomes" id="UP000199360"/>
    </source>
</evidence>
<dbReference type="OrthoDB" id="9808778at2"/>
<dbReference type="SUPFAM" id="SSF82171">
    <property type="entry name" value="DPP6 N-terminal domain-like"/>
    <property type="match status" value="1"/>
</dbReference>
<evidence type="ECO:0000256" key="1">
    <source>
        <dbReference type="ARBA" id="ARBA00009820"/>
    </source>
</evidence>
<organism evidence="3 4">
    <name type="scientific">Micromonospora humi</name>
    <dbReference type="NCBI Taxonomy" id="745366"/>
    <lineage>
        <taxon>Bacteria</taxon>
        <taxon>Bacillati</taxon>
        <taxon>Actinomycetota</taxon>
        <taxon>Actinomycetes</taxon>
        <taxon>Micromonosporales</taxon>
        <taxon>Micromonosporaceae</taxon>
        <taxon>Micromonospora</taxon>
    </lineage>
</organism>
<reference evidence="4" key="1">
    <citation type="submission" date="2016-06" db="EMBL/GenBank/DDBJ databases">
        <authorList>
            <person name="Varghese N."/>
            <person name="Submissions Spin"/>
        </authorList>
    </citation>
    <scope>NUCLEOTIDE SEQUENCE [LARGE SCALE GENOMIC DNA]</scope>
    <source>
        <strain evidence="4">DSM 45647</strain>
    </source>
</reference>
<dbReference type="PANTHER" id="PTHR36842:SF1">
    <property type="entry name" value="PROTEIN TOLB"/>
    <property type="match status" value="1"/>
</dbReference>
<dbReference type="InterPro" id="IPR011042">
    <property type="entry name" value="6-blade_b-propeller_TolB-like"/>
</dbReference>
<dbReference type="PANTHER" id="PTHR36842">
    <property type="entry name" value="PROTEIN TOLB HOMOLOG"/>
    <property type="match status" value="1"/>
</dbReference>
<accession>A0A1C5K4J8</accession>
<dbReference type="InterPro" id="IPR011659">
    <property type="entry name" value="WD40"/>
</dbReference>
<comment type="similarity">
    <text evidence="1">Belongs to the TolB family.</text>
</comment>
<feature type="chain" id="PRO_5008720226" evidence="2">
    <location>
        <begin position="29"/>
        <end position="300"/>
    </location>
</feature>
<dbReference type="EMBL" id="FMDM01000019">
    <property type="protein sequence ID" value="SCG77700.1"/>
    <property type="molecule type" value="Genomic_DNA"/>
</dbReference>
<keyword evidence="4" id="KW-1185">Reference proteome</keyword>
<name>A0A1C5K4J8_9ACTN</name>
<feature type="signal peptide" evidence="2">
    <location>
        <begin position="1"/>
        <end position="28"/>
    </location>
</feature>
<dbReference type="Gene3D" id="2.120.10.30">
    <property type="entry name" value="TolB, C-terminal domain"/>
    <property type="match status" value="2"/>
</dbReference>
<sequence length="300" mass="31171">MAKRAMAATVGAMVVLGQVLLGGAPAGAAEASGGLLASGYDTTQRLDPVTGQALGVVGAGQDATVSRSGRLAYVRDVDPCHPDVEGCFGANDLLVTARDGTRERVLVHNTNAQGGVSWPDWSPDGRWITYYWGTPGERGLNIVNVDGTGNDQLVQVGGPGTFSPDGRSIAYVKDGDVAVIDLETRESRAVTTDGLAQFSPPDWSPDGRTIVYAGQSEFLTVPAAGGPSTHAGIWPNALSGVFAPVFAPNGRKVAFTATEASSDPDLPGTRRVFTARVDGARLRAVADLDAELTDWLRGHG</sequence>
<dbReference type="Proteomes" id="UP000199360">
    <property type="component" value="Unassembled WGS sequence"/>
</dbReference>
<dbReference type="STRING" id="745366.GA0070213_11919"/>
<gene>
    <name evidence="3" type="ORF">GA0070213_11919</name>
</gene>
<evidence type="ECO:0000256" key="2">
    <source>
        <dbReference type="SAM" id="SignalP"/>
    </source>
</evidence>
<dbReference type="RefSeq" id="WP_091070998.1">
    <property type="nucleotide sequence ID" value="NZ_FMDM01000019.1"/>
</dbReference>
<keyword evidence="2" id="KW-0732">Signal</keyword>
<protein>
    <submittedName>
        <fullName evidence="3">TolB protein</fullName>
    </submittedName>
</protein>
<evidence type="ECO:0000313" key="3">
    <source>
        <dbReference type="EMBL" id="SCG77700.1"/>
    </source>
</evidence>
<dbReference type="AlphaFoldDB" id="A0A1C5K4J8"/>
<dbReference type="Pfam" id="PF07676">
    <property type="entry name" value="PD40"/>
    <property type="match status" value="4"/>
</dbReference>